<comment type="caution">
    <text evidence="2">The sequence shown here is derived from an EMBL/GenBank/DDBJ whole genome shotgun (WGS) entry which is preliminary data.</text>
</comment>
<dbReference type="EMBL" id="JACVVK020000008">
    <property type="protein sequence ID" value="KAK7505882.1"/>
    <property type="molecule type" value="Genomic_DNA"/>
</dbReference>
<name>A0ABD0M2P6_9CAEN</name>
<gene>
    <name evidence="2" type="ORF">BaRGS_00002604</name>
</gene>
<sequence>MHPPGIAPHSSPNPLTLSSHPTPSYSISPYIPYSPPIPHLNKWFESAFEAGILIDYQLKLLTARWANTWACCGKTKGIPRRLPTLGWLETLAGNFKRRRMEMHQGLTDLDPEEAVTDSPKGRD</sequence>
<feature type="region of interest" description="Disordered" evidence="1">
    <location>
        <begin position="103"/>
        <end position="123"/>
    </location>
</feature>
<organism evidence="2 3">
    <name type="scientific">Batillaria attramentaria</name>
    <dbReference type="NCBI Taxonomy" id="370345"/>
    <lineage>
        <taxon>Eukaryota</taxon>
        <taxon>Metazoa</taxon>
        <taxon>Spiralia</taxon>
        <taxon>Lophotrochozoa</taxon>
        <taxon>Mollusca</taxon>
        <taxon>Gastropoda</taxon>
        <taxon>Caenogastropoda</taxon>
        <taxon>Sorbeoconcha</taxon>
        <taxon>Cerithioidea</taxon>
        <taxon>Batillariidae</taxon>
        <taxon>Batillaria</taxon>
    </lineage>
</organism>
<protein>
    <submittedName>
        <fullName evidence="2">Uncharacterized protein</fullName>
    </submittedName>
</protein>
<feature type="region of interest" description="Disordered" evidence="1">
    <location>
        <begin position="1"/>
        <end position="20"/>
    </location>
</feature>
<dbReference type="Proteomes" id="UP001519460">
    <property type="component" value="Unassembled WGS sequence"/>
</dbReference>
<keyword evidence="3" id="KW-1185">Reference proteome</keyword>
<evidence type="ECO:0000313" key="3">
    <source>
        <dbReference type="Proteomes" id="UP001519460"/>
    </source>
</evidence>
<accession>A0ABD0M2P6</accession>
<dbReference type="AlphaFoldDB" id="A0ABD0M2P6"/>
<evidence type="ECO:0000256" key="1">
    <source>
        <dbReference type="SAM" id="MobiDB-lite"/>
    </source>
</evidence>
<reference evidence="2 3" key="1">
    <citation type="journal article" date="2023" name="Sci. Data">
        <title>Genome assembly of the Korean intertidal mud-creeper Batillaria attramentaria.</title>
        <authorList>
            <person name="Patra A.K."/>
            <person name="Ho P.T."/>
            <person name="Jun S."/>
            <person name="Lee S.J."/>
            <person name="Kim Y."/>
            <person name="Won Y.J."/>
        </authorList>
    </citation>
    <scope>NUCLEOTIDE SEQUENCE [LARGE SCALE GENOMIC DNA]</scope>
    <source>
        <strain evidence="2">Wonlab-2016</strain>
    </source>
</reference>
<evidence type="ECO:0000313" key="2">
    <source>
        <dbReference type="EMBL" id="KAK7505882.1"/>
    </source>
</evidence>
<proteinExistence type="predicted"/>